<dbReference type="GO" id="GO:0034727">
    <property type="term" value="P:piecemeal microautophagy of the nucleus"/>
    <property type="evidence" value="ECO:0007669"/>
    <property type="project" value="TreeGrafter"/>
</dbReference>
<accession>A0A7S1FDY2</accession>
<comment type="subcellular location">
    <subcellularLocation>
        <location evidence="1 11">Cytoplasm</location>
    </subcellularLocation>
</comment>
<organism evidence="13">
    <name type="scientific">Noctiluca scintillans</name>
    <name type="common">Sea sparkle</name>
    <name type="synonym">Red tide dinoflagellate</name>
    <dbReference type="NCBI Taxonomy" id="2966"/>
    <lineage>
        <taxon>Eukaryota</taxon>
        <taxon>Sar</taxon>
        <taxon>Alveolata</taxon>
        <taxon>Dinophyceae</taxon>
        <taxon>Noctilucales</taxon>
        <taxon>Noctilucaceae</taxon>
        <taxon>Noctiluca</taxon>
    </lineage>
</organism>
<evidence type="ECO:0000256" key="9">
    <source>
        <dbReference type="ARBA" id="ARBA00023006"/>
    </source>
</evidence>
<keyword evidence="3" id="KW-0813">Transport</keyword>
<dbReference type="Pfam" id="PF03416">
    <property type="entry name" value="Peptidase_C54"/>
    <property type="match status" value="1"/>
</dbReference>
<evidence type="ECO:0000313" key="13">
    <source>
        <dbReference type="EMBL" id="CAD8862460.1"/>
    </source>
</evidence>
<comment type="similarity">
    <text evidence="2 11">Belongs to the peptidase C54 family.</text>
</comment>
<dbReference type="GO" id="GO:0005737">
    <property type="term" value="C:cytoplasm"/>
    <property type="evidence" value="ECO:0007669"/>
    <property type="project" value="UniProtKB-SubCell"/>
</dbReference>
<sequence length="351" mass="38943">MFQLIVDKLAQCLPWYPSERVLCLGVEYDGSDENGRKAFLEDFSSRIQLTYRSGFTTPLTLVGGKEINSDSGWGCMLRVTQMALAQCFVSLKFGREWRFDAARDLEQNSDYLQIVSCFLDTPSALLSLHNLVAAGQRLLGKAPSEWFGPTSAARAVCSLFSDARGDATLALSPLIRHTGCVAFDDGTIFKESVLQQFAEGCESVVLLFCRRLGLDNITIEHRSGLERCFSLPQFEGLASGNSGSSAHFFVATQGDTLLYLDPHITQPALESVDDVRGSAGSLRPSRPLPLRWSRLNPSVCLVFLVRSRSDFAQLCEKLSEEPFKEVFEILDRRPEYVERAVVAEGDFALLE</sequence>
<evidence type="ECO:0000259" key="12">
    <source>
        <dbReference type="Pfam" id="PF03416"/>
    </source>
</evidence>
<keyword evidence="5 11" id="KW-0645">Protease</keyword>
<evidence type="ECO:0000256" key="4">
    <source>
        <dbReference type="ARBA" id="ARBA00022490"/>
    </source>
</evidence>
<dbReference type="SUPFAM" id="SSF54001">
    <property type="entry name" value="Cysteine proteinases"/>
    <property type="match status" value="1"/>
</dbReference>
<dbReference type="GO" id="GO:0000045">
    <property type="term" value="P:autophagosome assembly"/>
    <property type="evidence" value="ECO:0007669"/>
    <property type="project" value="TreeGrafter"/>
</dbReference>
<dbReference type="InterPro" id="IPR005078">
    <property type="entry name" value="Peptidase_C54"/>
</dbReference>
<keyword evidence="8 11" id="KW-0653">Protein transport</keyword>
<dbReference type="GO" id="GO:0019786">
    <property type="term" value="F:protein-phosphatidylethanolamide deconjugating activity"/>
    <property type="evidence" value="ECO:0007669"/>
    <property type="project" value="InterPro"/>
</dbReference>
<keyword evidence="9 11" id="KW-0072">Autophagy</keyword>
<dbReference type="GO" id="GO:0000423">
    <property type="term" value="P:mitophagy"/>
    <property type="evidence" value="ECO:0007669"/>
    <property type="project" value="TreeGrafter"/>
</dbReference>
<dbReference type="PANTHER" id="PTHR22624:SF49">
    <property type="entry name" value="CYSTEINE PROTEASE"/>
    <property type="match status" value="1"/>
</dbReference>
<name>A0A7S1FDY2_NOCSC</name>
<dbReference type="EC" id="3.4.22.-" evidence="11"/>
<keyword evidence="7" id="KW-0788">Thiol protease</keyword>
<dbReference type="GO" id="GO:0016485">
    <property type="term" value="P:protein processing"/>
    <property type="evidence" value="ECO:0007669"/>
    <property type="project" value="TreeGrafter"/>
</dbReference>
<evidence type="ECO:0000256" key="8">
    <source>
        <dbReference type="ARBA" id="ARBA00022927"/>
    </source>
</evidence>
<comment type="function">
    <text evidence="11">Cysteine protease that plays a key role in autophagy by mediating both proteolytic activation and delipidation of ATG8 family proteins.</text>
</comment>
<protein>
    <recommendedName>
        <fullName evidence="11">Cysteine protease</fullName>
        <ecNumber evidence="11">3.4.22.-</ecNumber>
    </recommendedName>
</protein>
<keyword evidence="6 11" id="KW-0378">Hydrolase</keyword>
<gene>
    <name evidence="13" type="ORF">NSCI0253_LOCUS36815</name>
</gene>
<evidence type="ECO:0000256" key="7">
    <source>
        <dbReference type="ARBA" id="ARBA00022807"/>
    </source>
</evidence>
<proteinExistence type="inferred from homology"/>
<dbReference type="AlphaFoldDB" id="A0A7S1FDY2"/>
<feature type="domain" description="Peptidase C54 catalytic" evidence="12">
    <location>
        <begin position="37"/>
        <end position="316"/>
    </location>
</feature>
<dbReference type="PANTHER" id="PTHR22624">
    <property type="entry name" value="CYSTEINE PROTEASE ATG4"/>
    <property type="match status" value="1"/>
</dbReference>
<dbReference type="GO" id="GO:0015031">
    <property type="term" value="P:protein transport"/>
    <property type="evidence" value="ECO:0007669"/>
    <property type="project" value="UniProtKB-KW"/>
</dbReference>
<dbReference type="InterPro" id="IPR038765">
    <property type="entry name" value="Papain-like_cys_pep_sf"/>
</dbReference>
<evidence type="ECO:0000256" key="11">
    <source>
        <dbReference type="RuleBase" id="RU363115"/>
    </source>
</evidence>
<evidence type="ECO:0000256" key="1">
    <source>
        <dbReference type="ARBA" id="ARBA00004496"/>
    </source>
</evidence>
<keyword evidence="4 11" id="KW-0963">Cytoplasm</keyword>
<evidence type="ECO:0000256" key="5">
    <source>
        <dbReference type="ARBA" id="ARBA00022670"/>
    </source>
</evidence>
<dbReference type="InterPro" id="IPR046792">
    <property type="entry name" value="Peptidase_C54_cat"/>
</dbReference>
<evidence type="ECO:0000256" key="2">
    <source>
        <dbReference type="ARBA" id="ARBA00010958"/>
    </source>
</evidence>
<dbReference type="EMBL" id="HBFQ01051546">
    <property type="protein sequence ID" value="CAD8862460.1"/>
    <property type="molecule type" value="Transcribed_RNA"/>
</dbReference>
<evidence type="ECO:0000256" key="6">
    <source>
        <dbReference type="ARBA" id="ARBA00022801"/>
    </source>
</evidence>
<dbReference type="GO" id="GO:0035973">
    <property type="term" value="P:aggrephagy"/>
    <property type="evidence" value="ECO:0007669"/>
    <property type="project" value="TreeGrafter"/>
</dbReference>
<evidence type="ECO:0000256" key="10">
    <source>
        <dbReference type="ARBA" id="ARBA00029362"/>
    </source>
</evidence>
<comment type="catalytic activity">
    <reaction evidence="10">
        <text>[protein]-C-terminal L-amino acid-glycyl-phosphatidylethanolamide + H2O = [protein]-C-terminal L-amino acid-glycine + a 1,2-diacyl-sn-glycero-3-phosphoethanolamine</text>
        <dbReference type="Rhea" id="RHEA:67548"/>
        <dbReference type="Rhea" id="RHEA-COMP:17323"/>
        <dbReference type="Rhea" id="RHEA-COMP:17324"/>
        <dbReference type="ChEBI" id="CHEBI:15377"/>
        <dbReference type="ChEBI" id="CHEBI:64612"/>
        <dbReference type="ChEBI" id="CHEBI:172940"/>
        <dbReference type="ChEBI" id="CHEBI:172941"/>
    </reaction>
    <physiologicalReaction direction="left-to-right" evidence="10">
        <dbReference type="Rhea" id="RHEA:67549"/>
    </physiologicalReaction>
</comment>
<reference evidence="13" key="1">
    <citation type="submission" date="2021-01" db="EMBL/GenBank/DDBJ databases">
        <authorList>
            <person name="Corre E."/>
            <person name="Pelletier E."/>
            <person name="Niang G."/>
            <person name="Scheremetjew M."/>
            <person name="Finn R."/>
            <person name="Kale V."/>
            <person name="Holt S."/>
            <person name="Cochrane G."/>
            <person name="Meng A."/>
            <person name="Brown T."/>
            <person name="Cohen L."/>
        </authorList>
    </citation>
    <scope>NUCLEOTIDE SEQUENCE</scope>
</reference>
<evidence type="ECO:0000256" key="3">
    <source>
        <dbReference type="ARBA" id="ARBA00022448"/>
    </source>
</evidence>
<dbReference type="GO" id="GO:0004197">
    <property type="term" value="F:cysteine-type endopeptidase activity"/>
    <property type="evidence" value="ECO:0007669"/>
    <property type="project" value="TreeGrafter"/>
</dbReference>